<reference evidence="9 10" key="1">
    <citation type="submission" date="2019-05" db="EMBL/GenBank/DDBJ databases">
        <title>Draft genome sequence of Nonomuraea zeae DSM 100528.</title>
        <authorList>
            <person name="Saricaoglu S."/>
            <person name="Isik K."/>
        </authorList>
    </citation>
    <scope>NUCLEOTIDE SEQUENCE [LARGE SCALE GENOMIC DNA]</scope>
    <source>
        <strain evidence="9 10">DSM 100528</strain>
    </source>
</reference>
<feature type="region of interest" description="Disordered" evidence="5">
    <location>
        <begin position="1"/>
        <end position="48"/>
    </location>
</feature>
<keyword evidence="3" id="KW-0731">Sigma factor</keyword>
<dbReference type="SUPFAM" id="SSF88946">
    <property type="entry name" value="Sigma2 domain of RNA polymerase sigma factors"/>
    <property type="match status" value="1"/>
</dbReference>
<dbReference type="PANTHER" id="PTHR47756:SF2">
    <property type="entry name" value="BLL6612 PROTEIN"/>
    <property type="match status" value="1"/>
</dbReference>
<feature type="domain" description="RNA polymerase sigma factor 70 region 4 type 2" evidence="7">
    <location>
        <begin position="145"/>
        <end position="195"/>
    </location>
</feature>
<dbReference type="OrthoDB" id="9780299at2"/>
<feature type="compositionally biased region" description="Basic and acidic residues" evidence="5">
    <location>
        <begin position="9"/>
        <end position="34"/>
    </location>
</feature>
<evidence type="ECO:0000313" key="9">
    <source>
        <dbReference type="EMBL" id="TMR33054.1"/>
    </source>
</evidence>
<dbReference type="Pfam" id="PF20239">
    <property type="entry name" value="DUF6596"/>
    <property type="match status" value="1"/>
</dbReference>
<dbReference type="AlphaFoldDB" id="A0A5S4GKJ2"/>
<dbReference type="Gene3D" id="1.10.10.10">
    <property type="entry name" value="Winged helix-like DNA-binding domain superfamily/Winged helix DNA-binding domain"/>
    <property type="match status" value="1"/>
</dbReference>
<dbReference type="NCBIfam" id="TIGR02937">
    <property type="entry name" value="sigma70-ECF"/>
    <property type="match status" value="1"/>
</dbReference>
<dbReference type="Gene3D" id="1.10.1740.10">
    <property type="match status" value="1"/>
</dbReference>
<evidence type="ECO:0000259" key="7">
    <source>
        <dbReference type="Pfam" id="PF08281"/>
    </source>
</evidence>
<accession>A0A5S4GKJ2</accession>
<dbReference type="EMBL" id="VCKX01000061">
    <property type="protein sequence ID" value="TMR33054.1"/>
    <property type="molecule type" value="Genomic_DNA"/>
</dbReference>
<dbReference type="Pfam" id="PF08281">
    <property type="entry name" value="Sigma70_r4_2"/>
    <property type="match status" value="1"/>
</dbReference>
<dbReference type="SUPFAM" id="SSF88659">
    <property type="entry name" value="Sigma3 and sigma4 domains of RNA polymerase sigma factors"/>
    <property type="match status" value="1"/>
</dbReference>
<comment type="similarity">
    <text evidence="1">Belongs to the sigma-70 factor family. ECF subfamily.</text>
</comment>
<dbReference type="InterPro" id="IPR013325">
    <property type="entry name" value="RNA_pol_sigma_r2"/>
</dbReference>
<gene>
    <name evidence="9" type="ORF">ETD85_20815</name>
</gene>
<evidence type="ECO:0000259" key="6">
    <source>
        <dbReference type="Pfam" id="PF04542"/>
    </source>
</evidence>
<sequence>MTAPPTEPAGERPRPDTPEDERPRPDTPEDERPSPEPPTRQVRERSSADALARVVREHASRLAASLVSLLGDFSAAEDLVQDAVETALRRWPVEGVPDRPDAWLFTVARRRGLDVLRRESNHRTKLAQLTWPAPAERDDRLRLVFTCCHPALSRPAQIALTLRVVCGLSTAQIAAAFVVPEATVAQRITRAKRKIGEARIPYRVPGAEELPGRLGEVLAVIYLLFNEGYLSSTAERAHARDLAGDAEWLATLLAGLMPKEPEVAGLLALIRLHRAREPARFDGGGRLVLLADQDRGLWDRQAIEEATALLVRAARTHRRPGPYQLQAAIVACHAEAASFELTDWAQILLLYDMLLHLAPSPITRLHRAIALRYAKGAEAALAQLAGLDQALERYPLFHATRAELLRDAGRRAEARQADERALELTANPAQQALLHERLSWS</sequence>
<dbReference type="InterPro" id="IPR007627">
    <property type="entry name" value="RNA_pol_sigma70_r2"/>
</dbReference>
<keyword evidence="2" id="KW-0805">Transcription regulation</keyword>
<evidence type="ECO:0000256" key="3">
    <source>
        <dbReference type="ARBA" id="ARBA00023082"/>
    </source>
</evidence>
<evidence type="ECO:0000256" key="5">
    <source>
        <dbReference type="SAM" id="MobiDB-lite"/>
    </source>
</evidence>
<evidence type="ECO:0000259" key="8">
    <source>
        <dbReference type="Pfam" id="PF20239"/>
    </source>
</evidence>
<protein>
    <submittedName>
        <fullName evidence="9">Sigma-70 family RNA polymerase sigma factor</fullName>
    </submittedName>
</protein>
<evidence type="ECO:0000313" key="10">
    <source>
        <dbReference type="Proteomes" id="UP000306628"/>
    </source>
</evidence>
<evidence type="ECO:0000256" key="1">
    <source>
        <dbReference type="ARBA" id="ARBA00010641"/>
    </source>
</evidence>
<dbReference type="Pfam" id="PF04542">
    <property type="entry name" value="Sigma70_r2"/>
    <property type="match status" value="1"/>
</dbReference>
<dbReference type="GO" id="GO:0016987">
    <property type="term" value="F:sigma factor activity"/>
    <property type="evidence" value="ECO:0007669"/>
    <property type="project" value="UniProtKB-KW"/>
</dbReference>
<feature type="domain" description="DUF6596" evidence="8">
    <location>
        <begin position="213"/>
        <end position="314"/>
    </location>
</feature>
<evidence type="ECO:0000256" key="2">
    <source>
        <dbReference type="ARBA" id="ARBA00023015"/>
    </source>
</evidence>
<dbReference type="InterPro" id="IPR036388">
    <property type="entry name" value="WH-like_DNA-bd_sf"/>
</dbReference>
<dbReference type="InterPro" id="IPR013249">
    <property type="entry name" value="RNA_pol_sigma70_r4_t2"/>
</dbReference>
<dbReference type="Proteomes" id="UP000306628">
    <property type="component" value="Unassembled WGS sequence"/>
</dbReference>
<dbReference type="GO" id="GO:0006352">
    <property type="term" value="P:DNA-templated transcription initiation"/>
    <property type="evidence" value="ECO:0007669"/>
    <property type="project" value="InterPro"/>
</dbReference>
<dbReference type="InterPro" id="IPR014284">
    <property type="entry name" value="RNA_pol_sigma-70_dom"/>
</dbReference>
<organism evidence="9 10">
    <name type="scientific">Nonomuraea zeae</name>
    <dbReference type="NCBI Taxonomy" id="1642303"/>
    <lineage>
        <taxon>Bacteria</taxon>
        <taxon>Bacillati</taxon>
        <taxon>Actinomycetota</taxon>
        <taxon>Actinomycetes</taxon>
        <taxon>Streptosporangiales</taxon>
        <taxon>Streptosporangiaceae</taxon>
        <taxon>Nonomuraea</taxon>
    </lineage>
</organism>
<dbReference type="InterPro" id="IPR046531">
    <property type="entry name" value="DUF6596"/>
</dbReference>
<keyword evidence="10" id="KW-1185">Reference proteome</keyword>
<keyword evidence="4" id="KW-0804">Transcription</keyword>
<proteinExistence type="inferred from homology"/>
<evidence type="ECO:0000256" key="4">
    <source>
        <dbReference type="ARBA" id="ARBA00023163"/>
    </source>
</evidence>
<dbReference type="RefSeq" id="WP_138691419.1">
    <property type="nucleotide sequence ID" value="NZ_JBHSAZ010000089.1"/>
</dbReference>
<name>A0A5S4GKJ2_9ACTN</name>
<dbReference type="InterPro" id="IPR013324">
    <property type="entry name" value="RNA_pol_sigma_r3/r4-like"/>
</dbReference>
<dbReference type="PANTHER" id="PTHR47756">
    <property type="entry name" value="BLL6612 PROTEIN-RELATED"/>
    <property type="match status" value="1"/>
</dbReference>
<comment type="caution">
    <text evidence="9">The sequence shown here is derived from an EMBL/GenBank/DDBJ whole genome shotgun (WGS) entry which is preliminary data.</text>
</comment>
<dbReference type="GO" id="GO:0003677">
    <property type="term" value="F:DNA binding"/>
    <property type="evidence" value="ECO:0007669"/>
    <property type="project" value="InterPro"/>
</dbReference>
<feature type="domain" description="RNA polymerase sigma-70 region 2" evidence="6">
    <location>
        <begin position="55"/>
        <end position="120"/>
    </location>
</feature>